<dbReference type="eggNOG" id="COG3415">
    <property type="taxonomic scope" value="Bacteria"/>
</dbReference>
<dbReference type="RefSeq" id="WP_014776856.1">
    <property type="nucleotide sequence ID" value="NC_018012.1"/>
</dbReference>
<accession>I3Y5T1</accession>
<evidence type="ECO:0000313" key="2">
    <source>
        <dbReference type="EMBL" id="AFL72352.1"/>
    </source>
</evidence>
<dbReference type="EMBL" id="CP003154">
    <property type="protein sequence ID" value="AFL72349.1"/>
    <property type="molecule type" value="Genomic_DNA"/>
</dbReference>
<reference evidence="1 3" key="1">
    <citation type="submission" date="2012-06" db="EMBL/GenBank/DDBJ databases">
        <title>Complete sequence of Thiocystis violascens DSM 198.</title>
        <authorList>
            <consortium name="US DOE Joint Genome Institute"/>
            <person name="Lucas S."/>
            <person name="Han J."/>
            <person name="Lapidus A."/>
            <person name="Cheng J.-F."/>
            <person name="Goodwin L."/>
            <person name="Pitluck S."/>
            <person name="Peters L."/>
            <person name="Ovchinnikova G."/>
            <person name="Teshima H."/>
            <person name="Detter J.C."/>
            <person name="Han C."/>
            <person name="Tapia R."/>
            <person name="Land M."/>
            <person name="Hauser L."/>
            <person name="Kyrpides N."/>
            <person name="Ivanova N."/>
            <person name="Pagani I."/>
            <person name="Vogl K."/>
            <person name="Liu Z."/>
            <person name="Frigaard N.-U."/>
            <person name="Bryant D."/>
            <person name="Woyke T."/>
        </authorList>
    </citation>
    <scope>NUCLEOTIDE SEQUENCE [LARGE SCALE GENOMIC DNA]</scope>
    <source>
        <strain evidence="3">ATCC 17096 / DSM 198 / 6111</strain>
        <strain evidence="1">DSM 198</strain>
    </source>
</reference>
<keyword evidence="3" id="KW-1185">Reference proteome</keyword>
<dbReference type="EMBL" id="CP003154">
    <property type="protein sequence ID" value="AFL72352.1"/>
    <property type="molecule type" value="Genomic_DNA"/>
</dbReference>
<sequence>MKEPLFIRPLSAEERQTLEAGLCASDSFIRRRCQILLSNADGHTAPKLSVMLGCASETARSALRAFAVEGLECLNAKSRRPKNLHRPLLEGEQAEQLRALLHFHPREFGKSANLWTLSLIAEVAFERGLTGRLLCIEAIRQVLKRLGVDWKQAKHWSANPFLRDARREAPQSAVRAGGDNAGIPAVAWRV</sequence>
<evidence type="ECO:0008006" key="4">
    <source>
        <dbReference type="Google" id="ProtNLM"/>
    </source>
</evidence>
<evidence type="ECO:0000313" key="3">
    <source>
        <dbReference type="Proteomes" id="UP000006062"/>
    </source>
</evidence>
<dbReference type="STRING" id="765911.Thivi_0280"/>
<dbReference type="Proteomes" id="UP000006062">
    <property type="component" value="Chromosome"/>
</dbReference>
<dbReference type="AlphaFoldDB" id="I3Y5T1"/>
<name>I3Y5T1_THIV6</name>
<protein>
    <recommendedName>
        <fullName evidence="4">Transposase</fullName>
    </recommendedName>
</protein>
<dbReference type="OrthoDB" id="2375382at2"/>
<proteinExistence type="predicted"/>
<evidence type="ECO:0000313" key="1">
    <source>
        <dbReference type="EMBL" id="AFL72349.1"/>
    </source>
</evidence>
<dbReference type="HOGENOM" id="CLU_041125_3_1_6"/>
<organism evidence="1 3">
    <name type="scientific">Thiocystis violascens (strain ATCC 17096 / DSM 198 / 6111)</name>
    <name type="common">Chromatium violascens</name>
    <dbReference type="NCBI Taxonomy" id="765911"/>
    <lineage>
        <taxon>Bacteria</taxon>
        <taxon>Pseudomonadati</taxon>
        <taxon>Pseudomonadota</taxon>
        <taxon>Gammaproteobacteria</taxon>
        <taxon>Chromatiales</taxon>
        <taxon>Chromatiaceae</taxon>
        <taxon>Thiocystis</taxon>
    </lineage>
</organism>
<dbReference type="KEGG" id="tvi:Thivi_0280"/>
<dbReference type="KEGG" id="tvi:Thivi_0283"/>
<gene>
    <name evidence="1" type="ordered locus">Thivi_0280</name>
    <name evidence="2" type="ordered locus">Thivi_0283</name>
</gene>